<dbReference type="RefSeq" id="WP_013469108.1">
    <property type="nucleotide sequence ID" value="NC_014810.2"/>
</dbReference>
<evidence type="ECO:0000313" key="2">
    <source>
        <dbReference type="EMBL" id="CBY82739.1"/>
    </source>
</evidence>
<name>E7AAR8_HELFC</name>
<dbReference type="EMBL" id="FQ670179">
    <property type="protein sequence ID" value="CBY82739.1"/>
    <property type="molecule type" value="Genomic_DNA"/>
</dbReference>
<dbReference type="eggNOG" id="COG1651">
    <property type="taxonomic scope" value="Bacteria"/>
</dbReference>
<dbReference type="KEGG" id="hfe:HFELIS_06550"/>
<dbReference type="InterPro" id="IPR041556">
    <property type="entry name" value="DsbG_N"/>
</dbReference>
<dbReference type="Gene3D" id="3.40.30.10">
    <property type="entry name" value="Glutaredoxin"/>
    <property type="match status" value="1"/>
</dbReference>
<accession>E7AAR8</accession>
<dbReference type="Proteomes" id="UP000007934">
    <property type="component" value="Chromosome"/>
</dbReference>
<keyword evidence="2" id="KW-0413">Isomerase</keyword>
<dbReference type="STRING" id="936155.HFELIS_06550"/>
<protein>
    <submittedName>
        <fullName evidence="2">Disulphide isomerase periplasmic protein</fullName>
    </submittedName>
</protein>
<feature type="domain" description="Disulfide isomerase DsbG N-terminal" evidence="1">
    <location>
        <begin position="25"/>
        <end position="113"/>
    </location>
</feature>
<organism evidence="2 3">
    <name type="scientific">Helicobacter felis (strain ATCC 49179 / CCUG 28539 / NCTC 12436 / CS1)</name>
    <dbReference type="NCBI Taxonomy" id="936155"/>
    <lineage>
        <taxon>Bacteria</taxon>
        <taxon>Pseudomonadati</taxon>
        <taxon>Campylobacterota</taxon>
        <taxon>Epsilonproteobacteria</taxon>
        <taxon>Campylobacterales</taxon>
        <taxon>Helicobacteraceae</taxon>
        <taxon>Helicobacter</taxon>
    </lineage>
</organism>
<dbReference type="GO" id="GO:0016853">
    <property type="term" value="F:isomerase activity"/>
    <property type="evidence" value="ECO:0007669"/>
    <property type="project" value="UniProtKB-KW"/>
</dbReference>
<dbReference type="OrthoDB" id="9800545at2"/>
<sequence length="244" mass="27272">MRKIICAMCVCVGLLSAEGVGDNVVNLIQQQVKKEVRVLEVLPLNSDKNFQVVVVEDPETKYHIPLLANKDGSVVLGLGNVFFSKDNQDIALLNGVYHKTSLHNFKQGNGAKLNALFSGLPKSYVIDLVSKNKKAKNIYIVSDPRCPHCQEELRHVRERLKDANVHMVVVGLLGQKSTLKAADILTQIKQARNTETKIALLEKIYATNYEPGEVSDDKIQEVEKITKQILETGIESVPFIYEYQ</sequence>
<gene>
    <name evidence="2" type="ordered locus">Hfelis_06550</name>
</gene>
<dbReference type="AlphaFoldDB" id="E7AAR8"/>
<dbReference type="InterPro" id="IPR036249">
    <property type="entry name" value="Thioredoxin-like_sf"/>
</dbReference>
<keyword evidence="3" id="KW-1185">Reference proteome</keyword>
<reference evidence="2 3" key="1">
    <citation type="journal article" date="2011" name="Genome Biol. Evol.">
        <title>Comparative whole genome sequence analysis of the carcinogenic bacterial model pathogen Helicobacter felis.</title>
        <authorList>
            <person name="Arnold I.C."/>
            <person name="Zigova Z."/>
            <person name="Holden M."/>
            <person name="Lawley T.D."/>
            <person name="Rad R."/>
            <person name="Dougan G."/>
            <person name="Falkow S."/>
            <person name="Bentley S.D."/>
            <person name="Muller A."/>
        </authorList>
    </citation>
    <scope>NUCLEOTIDE SEQUENCE [LARGE SCALE GENOMIC DNA]</scope>
    <source>
        <strain evidence="3">ATCC 49179 / CCUG 28539 / NCTC 12436 / CS1</strain>
    </source>
</reference>
<dbReference type="SUPFAM" id="SSF52833">
    <property type="entry name" value="Thioredoxin-like"/>
    <property type="match status" value="1"/>
</dbReference>
<dbReference type="GeneID" id="36133470"/>
<dbReference type="Pfam" id="PF18257">
    <property type="entry name" value="DsbG_N"/>
    <property type="match status" value="1"/>
</dbReference>
<evidence type="ECO:0000259" key="1">
    <source>
        <dbReference type="Pfam" id="PF18257"/>
    </source>
</evidence>
<dbReference type="HOGENOM" id="CLU_098241_0_0_7"/>
<proteinExistence type="predicted"/>
<evidence type="ECO:0000313" key="3">
    <source>
        <dbReference type="Proteomes" id="UP000007934"/>
    </source>
</evidence>
<dbReference type="Gene3D" id="3.10.450.520">
    <property type="match status" value="1"/>
</dbReference>